<comment type="caution">
    <text evidence="1">The sequence shown here is derived from an EMBL/GenBank/DDBJ whole genome shotgun (WGS) entry which is preliminary data.</text>
</comment>
<accession>A0AAV1ZPJ1</accession>
<dbReference type="Proteomes" id="UP001497382">
    <property type="component" value="Unassembled WGS sequence"/>
</dbReference>
<gene>
    <name evidence="1" type="ORF">LARSCL_LOCUS6292</name>
</gene>
<dbReference type="AlphaFoldDB" id="A0AAV1ZPJ1"/>
<protein>
    <submittedName>
        <fullName evidence="1">Uncharacterized protein</fullName>
    </submittedName>
</protein>
<organism evidence="1 2">
    <name type="scientific">Larinioides sclopetarius</name>
    <dbReference type="NCBI Taxonomy" id="280406"/>
    <lineage>
        <taxon>Eukaryota</taxon>
        <taxon>Metazoa</taxon>
        <taxon>Ecdysozoa</taxon>
        <taxon>Arthropoda</taxon>
        <taxon>Chelicerata</taxon>
        <taxon>Arachnida</taxon>
        <taxon>Araneae</taxon>
        <taxon>Araneomorphae</taxon>
        <taxon>Entelegynae</taxon>
        <taxon>Araneoidea</taxon>
        <taxon>Araneidae</taxon>
        <taxon>Larinioides</taxon>
    </lineage>
</organism>
<reference evidence="1 2" key="1">
    <citation type="submission" date="2024-04" db="EMBL/GenBank/DDBJ databases">
        <authorList>
            <person name="Rising A."/>
            <person name="Reimegard J."/>
            <person name="Sonavane S."/>
            <person name="Akerstrom W."/>
            <person name="Nylinder S."/>
            <person name="Hedman E."/>
            <person name="Kallberg Y."/>
        </authorList>
    </citation>
    <scope>NUCLEOTIDE SEQUENCE [LARGE SCALE GENOMIC DNA]</scope>
</reference>
<evidence type="ECO:0000313" key="1">
    <source>
        <dbReference type="EMBL" id="CAL1272282.1"/>
    </source>
</evidence>
<proteinExistence type="predicted"/>
<dbReference type="EMBL" id="CAXIEN010000059">
    <property type="protein sequence ID" value="CAL1272282.1"/>
    <property type="molecule type" value="Genomic_DNA"/>
</dbReference>
<keyword evidence="2" id="KW-1185">Reference proteome</keyword>
<sequence>MQIQLYCRDSGRQNLMSTSTFSVAILARFSALSFPVKPVCALIHLR</sequence>
<evidence type="ECO:0000313" key="2">
    <source>
        <dbReference type="Proteomes" id="UP001497382"/>
    </source>
</evidence>
<name>A0AAV1ZPJ1_9ARAC</name>